<keyword evidence="2" id="KW-0812">Transmembrane</keyword>
<keyword evidence="5" id="KW-1185">Reference proteome</keyword>
<sequence>MHRPVSGRPRSAAAGPSHSTGDAVTRPITTAVNGTRPFGAHLRMSWWKPLVLLATLPVCLIGSQVLAWSVVGAIEGSDDPFSSEFTPLKSLAANLSIGATGVVAVLLLAWMTRVPWRTLLSPLRRFDRRRLADYSAVAAVLVSAGLGTVAVVAPQATGWTGFAITDTTVALLAVTLITIPIQATGEELMYRSVLLPATASWVRAVRPALAVGLVVSSLAFAALHGSTDAWLAGYIALIALSTGLMAIISGGVEAPIAFHVVNNVLAGIGNNVMTGGGTSAVDRSTETGGPPLLILGAVNVAMVVVVWLHEKRRRAVPPHRELSGEWTR</sequence>
<feature type="transmembrane region" description="Helical" evidence="2">
    <location>
        <begin position="159"/>
        <end position="183"/>
    </location>
</feature>
<feature type="region of interest" description="Disordered" evidence="1">
    <location>
        <begin position="1"/>
        <end position="28"/>
    </location>
</feature>
<keyword evidence="4" id="KW-0378">Hydrolase</keyword>
<evidence type="ECO:0000313" key="4">
    <source>
        <dbReference type="EMBL" id="GAA0939950.1"/>
    </source>
</evidence>
<feature type="compositionally biased region" description="Polar residues" evidence="1">
    <location>
        <begin position="17"/>
        <end position="28"/>
    </location>
</feature>
<feature type="transmembrane region" description="Helical" evidence="2">
    <location>
        <begin position="204"/>
        <end position="223"/>
    </location>
</feature>
<gene>
    <name evidence="4" type="ORF">GCM10009559_34670</name>
</gene>
<dbReference type="GO" id="GO:0008237">
    <property type="term" value="F:metallopeptidase activity"/>
    <property type="evidence" value="ECO:0007669"/>
    <property type="project" value="UniProtKB-KW"/>
</dbReference>
<reference evidence="4 5" key="1">
    <citation type="journal article" date="2019" name="Int. J. Syst. Evol. Microbiol.">
        <title>The Global Catalogue of Microorganisms (GCM) 10K type strain sequencing project: providing services to taxonomists for standard genome sequencing and annotation.</title>
        <authorList>
            <consortium name="The Broad Institute Genomics Platform"/>
            <consortium name="The Broad Institute Genome Sequencing Center for Infectious Disease"/>
            <person name="Wu L."/>
            <person name="Ma J."/>
        </authorList>
    </citation>
    <scope>NUCLEOTIDE SEQUENCE [LARGE SCALE GENOMIC DNA]</scope>
    <source>
        <strain evidence="4 5">JCM 11117</strain>
    </source>
</reference>
<keyword evidence="2" id="KW-1133">Transmembrane helix</keyword>
<organism evidence="4 5">
    <name type="scientific">Pseudonocardia zijingensis</name>
    <dbReference type="NCBI Taxonomy" id="153376"/>
    <lineage>
        <taxon>Bacteria</taxon>
        <taxon>Bacillati</taxon>
        <taxon>Actinomycetota</taxon>
        <taxon>Actinomycetes</taxon>
        <taxon>Pseudonocardiales</taxon>
        <taxon>Pseudonocardiaceae</taxon>
        <taxon>Pseudonocardia</taxon>
    </lineage>
</organism>
<dbReference type="EMBL" id="BAAAHP010000095">
    <property type="protein sequence ID" value="GAA0939950.1"/>
    <property type="molecule type" value="Genomic_DNA"/>
</dbReference>
<protein>
    <submittedName>
        <fullName evidence="4">CPBP family intramembrane metalloprotease</fullName>
    </submittedName>
</protein>
<evidence type="ECO:0000256" key="2">
    <source>
        <dbReference type="SAM" id="Phobius"/>
    </source>
</evidence>
<keyword evidence="4" id="KW-0482">Metalloprotease</keyword>
<feature type="transmembrane region" description="Helical" evidence="2">
    <location>
        <begin position="91"/>
        <end position="110"/>
    </location>
</feature>
<proteinExistence type="predicted"/>
<feature type="transmembrane region" description="Helical" evidence="2">
    <location>
        <begin position="292"/>
        <end position="309"/>
    </location>
</feature>
<accession>A0ABN1QBB9</accession>
<dbReference type="Proteomes" id="UP001499967">
    <property type="component" value="Unassembled WGS sequence"/>
</dbReference>
<keyword evidence="2" id="KW-0472">Membrane</keyword>
<evidence type="ECO:0000259" key="3">
    <source>
        <dbReference type="Pfam" id="PF02517"/>
    </source>
</evidence>
<dbReference type="InterPro" id="IPR003675">
    <property type="entry name" value="Rce1/LyrA-like_dom"/>
</dbReference>
<feature type="domain" description="CAAX prenyl protease 2/Lysostaphin resistance protein A-like" evidence="3">
    <location>
        <begin position="170"/>
        <end position="265"/>
    </location>
</feature>
<comment type="caution">
    <text evidence="4">The sequence shown here is derived from an EMBL/GenBank/DDBJ whole genome shotgun (WGS) entry which is preliminary data.</text>
</comment>
<feature type="transmembrane region" description="Helical" evidence="2">
    <location>
        <begin position="50"/>
        <end position="71"/>
    </location>
</feature>
<evidence type="ECO:0000313" key="5">
    <source>
        <dbReference type="Proteomes" id="UP001499967"/>
    </source>
</evidence>
<dbReference type="Pfam" id="PF02517">
    <property type="entry name" value="Rce1-like"/>
    <property type="match status" value="1"/>
</dbReference>
<name>A0ABN1QBB9_9PSEU</name>
<feature type="transmembrane region" description="Helical" evidence="2">
    <location>
        <begin position="229"/>
        <end position="248"/>
    </location>
</feature>
<feature type="transmembrane region" description="Helical" evidence="2">
    <location>
        <begin position="131"/>
        <end position="153"/>
    </location>
</feature>
<evidence type="ECO:0000256" key="1">
    <source>
        <dbReference type="SAM" id="MobiDB-lite"/>
    </source>
</evidence>
<keyword evidence="4" id="KW-0645">Protease</keyword>
<feature type="transmembrane region" description="Helical" evidence="2">
    <location>
        <begin position="260"/>
        <end position="280"/>
    </location>
</feature>